<evidence type="ECO:0000259" key="1">
    <source>
        <dbReference type="Pfam" id="PF01609"/>
    </source>
</evidence>
<organism evidence="2 3">
    <name type="scientific">Halomonas organivorans</name>
    <dbReference type="NCBI Taxonomy" id="257772"/>
    <lineage>
        <taxon>Bacteria</taxon>
        <taxon>Pseudomonadati</taxon>
        <taxon>Pseudomonadota</taxon>
        <taxon>Gammaproteobacteria</taxon>
        <taxon>Oceanospirillales</taxon>
        <taxon>Halomonadaceae</taxon>
        <taxon>Halomonas</taxon>
    </lineage>
</organism>
<evidence type="ECO:0000313" key="2">
    <source>
        <dbReference type="EMBL" id="MBB3141942.1"/>
    </source>
</evidence>
<sequence>MGYNVQTAVDSRHHLIVAHEVTNVGSDRSQLSRMAKQARDASGIKDLNVVADRGYFKGEEILACHKAGITTYLPKPKTSPSQAKGMYPREAFLFIPERNEYRCPAGERLIWRFKNVEKGQTLHCYWSSACPNCTMKGQCTTGKYRRIKRWEHEEVLEAVQSRLDQKPEMMRLRRQTVEHPFGTLKAWMGATHFLTKSLKNVSTEMSLHVLAYNMKRVMKILGTKGLIQAMRA</sequence>
<name>A0A7W5BZC7_9GAMM</name>
<feature type="domain" description="Transposase IS4-like" evidence="1">
    <location>
        <begin position="2"/>
        <end position="214"/>
    </location>
</feature>
<gene>
    <name evidence="2" type="ORF">FHR96_002823</name>
</gene>
<dbReference type="PANTHER" id="PTHR33408:SF2">
    <property type="entry name" value="TRANSPOSASE DDE DOMAIN-CONTAINING PROTEIN"/>
    <property type="match status" value="1"/>
</dbReference>
<evidence type="ECO:0000313" key="3">
    <source>
        <dbReference type="Proteomes" id="UP000525987"/>
    </source>
</evidence>
<dbReference type="Pfam" id="PF01609">
    <property type="entry name" value="DDE_Tnp_1"/>
    <property type="match status" value="1"/>
</dbReference>
<protein>
    <recommendedName>
        <fullName evidence="1">Transposase IS4-like domain-containing protein</fullName>
    </recommendedName>
</protein>
<dbReference type="AlphaFoldDB" id="A0A7W5BZC7"/>
<accession>A0A7W5BZC7</accession>
<keyword evidence="3" id="KW-1185">Reference proteome</keyword>
<reference evidence="2 3" key="1">
    <citation type="submission" date="2020-08" db="EMBL/GenBank/DDBJ databases">
        <title>Genomic Encyclopedia of Type Strains, Phase III (KMG-III): the genomes of soil and plant-associated and newly described type strains.</title>
        <authorList>
            <person name="Whitman W."/>
        </authorList>
    </citation>
    <scope>NUCLEOTIDE SEQUENCE [LARGE SCALE GENOMIC DNA]</scope>
    <source>
        <strain evidence="2 3">CECT 5995</strain>
    </source>
</reference>
<proteinExistence type="predicted"/>
<dbReference type="Proteomes" id="UP000525987">
    <property type="component" value="Unassembled WGS sequence"/>
</dbReference>
<dbReference type="InterPro" id="IPR002559">
    <property type="entry name" value="Transposase_11"/>
</dbReference>
<dbReference type="PANTHER" id="PTHR33408">
    <property type="entry name" value="TRANSPOSASE"/>
    <property type="match status" value="1"/>
</dbReference>
<comment type="caution">
    <text evidence="2">The sequence shown here is derived from an EMBL/GenBank/DDBJ whole genome shotgun (WGS) entry which is preliminary data.</text>
</comment>
<dbReference type="EMBL" id="JACHXM010000014">
    <property type="protein sequence ID" value="MBB3141942.1"/>
    <property type="molecule type" value="Genomic_DNA"/>
</dbReference>